<proteinExistence type="predicted"/>
<dbReference type="Pfam" id="PF12349">
    <property type="entry name" value="Sterol-sensing"/>
    <property type="match status" value="1"/>
</dbReference>
<dbReference type="Gene3D" id="1.20.1640.10">
    <property type="entry name" value="Multidrug efflux transporter AcrB transmembrane domain"/>
    <property type="match status" value="1"/>
</dbReference>
<keyword evidence="1" id="KW-0472">Membrane</keyword>
<name>A0A218W2F2_PUNGR</name>
<feature type="transmembrane region" description="Helical" evidence="1">
    <location>
        <begin position="266"/>
        <end position="287"/>
    </location>
</feature>
<dbReference type="SUPFAM" id="SSF82866">
    <property type="entry name" value="Multidrug efflux transporter AcrB transmembrane domain"/>
    <property type="match status" value="1"/>
</dbReference>
<dbReference type="AlphaFoldDB" id="A0A218W2F2"/>
<feature type="transmembrane region" description="Helical" evidence="1">
    <location>
        <begin position="241"/>
        <end position="259"/>
    </location>
</feature>
<dbReference type="PANTHER" id="PTHR45727:SF2">
    <property type="entry name" value="NPC INTRACELLULAR CHOLESTEROL TRANSPORTER 1"/>
    <property type="match status" value="1"/>
</dbReference>
<comment type="caution">
    <text evidence="3">The sequence shown here is derived from an EMBL/GenBank/DDBJ whole genome shotgun (WGS) entry which is preliminary data.</text>
</comment>
<evidence type="ECO:0000313" key="3">
    <source>
        <dbReference type="EMBL" id="OWM66945.1"/>
    </source>
</evidence>
<feature type="transmembrane region" description="Helical" evidence="1">
    <location>
        <begin position="43"/>
        <end position="67"/>
    </location>
</feature>
<keyword evidence="1" id="KW-0812">Transmembrane</keyword>
<protein>
    <recommendedName>
        <fullName evidence="2">SSD domain-containing protein</fullName>
    </recommendedName>
</protein>
<feature type="transmembrane region" description="Helical" evidence="1">
    <location>
        <begin position="405"/>
        <end position="428"/>
    </location>
</feature>
<keyword evidence="1" id="KW-1133">Transmembrane helix</keyword>
<feature type="transmembrane region" description="Helical" evidence="1">
    <location>
        <begin position="293"/>
        <end position="317"/>
    </location>
</feature>
<evidence type="ECO:0000259" key="2">
    <source>
        <dbReference type="PROSITE" id="PS50156"/>
    </source>
</evidence>
<accession>A0A218W2F2</accession>
<dbReference type="InterPro" id="IPR000731">
    <property type="entry name" value="SSD"/>
</dbReference>
<dbReference type="GO" id="GO:0032934">
    <property type="term" value="F:sterol binding"/>
    <property type="evidence" value="ECO:0007669"/>
    <property type="project" value="TreeGrafter"/>
</dbReference>
<gene>
    <name evidence="3" type="ORF">CDL15_Pgr008114</name>
</gene>
<feature type="domain" description="SSD" evidence="2">
    <location>
        <begin position="15"/>
        <end position="101"/>
    </location>
</feature>
<sequence>MAVEKKNGKSDRVWISYLVMSGYIFLTLEDTPRLSSFYITSKVMLGLSGIILVMLSILGSLGFLNAIGVKSKLIAMGVMPFLVLPALCTKIEPGLDQKTVLPRDSYLQISQASLEPESSYIAKPVLPSLRSAKRPSINITIQGETPLVPLRSASAGCAKGGHGAYTNTMDLQGYEDGIIQASSFRTFHTPLNNQVDYINFLRAAGDFSSKVSKSLKMEIFPYSMFYLFYEQYLDMWKTTSINLAIAIGAVSIVCLVTTCSLRTSTIILLVITMIVVDLSCVMAILGIQLNAVSIINLIMAAGIAVEFCVHITYAFSVSRRNEDQHMKEALSTMGLLSLRTVLLFCHQILKPKCRETAVDEHFYRLLILTFSDTLLCSGITLTKFVGVLVLYFLRTEVCLVYYFQMYLALVLLGFLHGLVSLPVVLSMFGPPSRCVHVDKQARRPTIQI</sequence>
<dbReference type="InterPro" id="IPR053958">
    <property type="entry name" value="HMGCR/SNAP/NPC1-like_SSD"/>
</dbReference>
<dbReference type="PANTHER" id="PTHR45727">
    <property type="entry name" value="NPC INTRACELLULAR CHOLESTEROL TRANSPORTER 1"/>
    <property type="match status" value="1"/>
</dbReference>
<evidence type="ECO:0000313" key="4">
    <source>
        <dbReference type="Proteomes" id="UP000197138"/>
    </source>
</evidence>
<dbReference type="Proteomes" id="UP000197138">
    <property type="component" value="Unassembled WGS sequence"/>
</dbReference>
<feature type="transmembrane region" description="Helical" evidence="1">
    <location>
        <begin position="361"/>
        <end position="393"/>
    </location>
</feature>
<dbReference type="EMBL" id="MTKT01005472">
    <property type="protein sequence ID" value="OWM66945.1"/>
    <property type="molecule type" value="Genomic_DNA"/>
</dbReference>
<dbReference type="PROSITE" id="PS50156">
    <property type="entry name" value="SSD"/>
    <property type="match status" value="1"/>
</dbReference>
<feature type="transmembrane region" description="Helical" evidence="1">
    <location>
        <begin position="12"/>
        <end position="28"/>
    </location>
</feature>
<dbReference type="GO" id="GO:0015918">
    <property type="term" value="P:sterol transport"/>
    <property type="evidence" value="ECO:0007669"/>
    <property type="project" value="TreeGrafter"/>
</dbReference>
<organism evidence="3 4">
    <name type="scientific">Punica granatum</name>
    <name type="common">Pomegranate</name>
    <dbReference type="NCBI Taxonomy" id="22663"/>
    <lineage>
        <taxon>Eukaryota</taxon>
        <taxon>Viridiplantae</taxon>
        <taxon>Streptophyta</taxon>
        <taxon>Embryophyta</taxon>
        <taxon>Tracheophyta</taxon>
        <taxon>Spermatophyta</taxon>
        <taxon>Magnoliopsida</taxon>
        <taxon>eudicotyledons</taxon>
        <taxon>Gunneridae</taxon>
        <taxon>Pentapetalae</taxon>
        <taxon>rosids</taxon>
        <taxon>malvids</taxon>
        <taxon>Myrtales</taxon>
        <taxon>Lythraceae</taxon>
        <taxon>Punica</taxon>
    </lineage>
</organism>
<reference evidence="4" key="1">
    <citation type="journal article" date="2017" name="Plant J.">
        <title>The pomegranate (Punica granatum L.) genome and the genomics of punicalagin biosynthesis.</title>
        <authorList>
            <person name="Qin G."/>
            <person name="Xu C."/>
            <person name="Ming R."/>
            <person name="Tang H."/>
            <person name="Guyot R."/>
            <person name="Kramer E.M."/>
            <person name="Hu Y."/>
            <person name="Yi X."/>
            <person name="Qi Y."/>
            <person name="Xu X."/>
            <person name="Gao Z."/>
            <person name="Pan H."/>
            <person name="Jian J."/>
            <person name="Tian Y."/>
            <person name="Yue Z."/>
            <person name="Xu Y."/>
        </authorList>
    </citation>
    <scope>NUCLEOTIDE SEQUENCE [LARGE SCALE GENOMIC DNA]</scope>
    <source>
        <strain evidence="4">cv. Dabenzi</strain>
    </source>
</reference>
<dbReference type="GO" id="GO:0016020">
    <property type="term" value="C:membrane"/>
    <property type="evidence" value="ECO:0007669"/>
    <property type="project" value="TreeGrafter"/>
</dbReference>
<evidence type="ECO:0000256" key="1">
    <source>
        <dbReference type="SAM" id="Phobius"/>
    </source>
</evidence>